<dbReference type="OrthoDB" id="9768133at2"/>
<dbReference type="PRINTS" id="PR00150">
    <property type="entry name" value="PEPCARBXLASE"/>
</dbReference>
<dbReference type="GO" id="GO:0005829">
    <property type="term" value="C:cytosol"/>
    <property type="evidence" value="ECO:0007669"/>
    <property type="project" value="TreeGrafter"/>
</dbReference>
<name>A0A501WCP9_9BACT</name>
<dbReference type="AlphaFoldDB" id="A0A501WCP9"/>
<dbReference type="InterPro" id="IPR021135">
    <property type="entry name" value="PEP_COase"/>
</dbReference>
<dbReference type="PANTHER" id="PTHR30523:SF6">
    <property type="entry name" value="PHOSPHOENOLPYRUVATE CARBOXYLASE"/>
    <property type="match status" value="1"/>
</dbReference>
<evidence type="ECO:0000256" key="2">
    <source>
        <dbReference type="ARBA" id="ARBA00022419"/>
    </source>
</evidence>
<comment type="function">
    <text evidence="1">Forms oxaloacetate, a four-carbon dicarboxylic acid source for the tricarboxylic acid cycle.</text>
</comment>
<accession>A0A501WCP9</accession>
<dbReference type="EMBL" id="VFRQ01000001">
    <property type="protein sequence ID" value="TPE46160.1"/>
    <property type="molecule type" value="Genomic_DNA"/>
</dbReference>
<dbReference type="GO" id="GO:0015977">
    <property type="term" value="P:carbon fixation"/>
    <property type="evidence" value="ECO:0007669"/>
    <property type="project" value="InterPro"/>
</dbReference>
<dbReference type="SUPFAM" id="SSF51621">
    <property type="entry name" value="Phosphoenolpyruvate/pyruvate domain"/>
    <property type="match status" value="1"/>
</dbReference>
<protein>
    <recommendedName>
        <fullName evidence="2">Phosphoenolpyruvate carboxylase</fullName>
    </recommendedName>
</protein>
<dbReference type="PANTHER" id="PTHR30523">
    <property type="entry name" value="PHOSPHOENOLPYRUVATE CARBOXYLASE"/>
    <property type="match status" value="1"/>
</dbReference>
<sequence length="864" mass="98504">MNTSSTPSRTDNNLDTFLTLVGTRYEMYNSLFSSLPFQRVEKTGVLLSLLLLHCEEGYSRQLSPQEIIQSFFSQYTSYTSEQEQNDLLFRFVQYAERQVVLFDALEEAAFTQTHDMHGIGTLKQLGAVVVQDKLQEKLAAKLRDFSVRMVLTAHPTQFYPSSVLGIINDLSKALAADNTSLVHSYLRQLGKTPFFKKEKPTPYEEAVSLIWFLGNVFYRAAGNIISYLSAQFPDAVRMGSKMVRMGFWPGGDRDGNPFVKADTTLKVADALRGAIIRAYYMDVRSLKRRLTFRGVEDVLRDLETRLYNNLFVPGYKLDLKQEQIISSLQEIKKLLIEEHNSLFLSQVEALLIKVELFGLFFASLDIRQDSSVHAHLYEELSERTNLLPSNYRQLTDEQKIEALLKVEESINHDLFAEDDLLQDTIASVQAIKTIQELNGEEGCHRYIISHCTSALNVLEVYTLFRLGGWQPEALTVDIVPLFETITDLREAAEVMRELYENESYRSHLGRRGKVQTIMLGFSDGTKDGGYLMANWSIYKAKEALTQVSREYGIEVIFFDGRGGPPARGGGKTQQFYASMGSNIANKEIQLTIQGQTVSSNFGAVGVAQYNLEQLLYAGLSNSLYNRKKTTLNQEEDALLQELAEVSFGAYKELKEQPVFLEYLTYVSPLRYYGEANIGSRPSKRKAGKLNLDDLRAVPYVGSWSQLKQNLPGYYGVGRALEELHRRGDWEKLQQLYKSSLFFKTLLDNCEMAMKKCFFPVTAYLADHPKYGQLWKLIFEEYERTKKYVLMLAEADTLMADKPMDEMSIQMRQRIEMPLITIQQFALAKIRELEEAKPGDEAKKVYEKLVVRCSFGIINAERNSA</sequence>
<keyword evidence="4" id="KW-1185">Reference proteome</keyword>
<gene>
    <name evidence="3" type="ORF">FJM65_02095</name>
</gene>
<proteinExistence type="predicted"/>
<organism evidence="3 4">
    <name type="scientific">Pontibacter mangrovi</name>
    <dbReference type="NCBI Taxonomy" id="2589816"/>
    <lineage>
        <taxon>Bacteria</taxon>
        <taxon>Pseudomonadati</taxon>
        <taxon>Bacteroidota</taxon>
        <taxon>Cytophagia</taxon>
        <taxon>Cytophagales</taxon>
        <taxon>Hymenobacteraceae</taxon>
        <taxon>Pontibacter</taxon>
    </lineage>
</organism>
<reference evidence="3 4" key="1">
    <citation type="submission" date="2019-06" db="EMBL/GenBank/DDBJ databases">
        <title>A novel bacterium of genus Pontibacter, isolated from marine sediment.</title>
        <authorList>
            <person name="Huang H."/>
            <person name="Mo K."/>
            <person name="Hu Y."/>
        </authorList>
    </citation>
    <scope>NUCLEOTIDE SEQUENCE [LARGE SCALE GENOMIC DNA]</scope>
    <source>
        <strain evidence="3 4">HB172049</strain>
    </source>
</reference>
<dbReference type="GO" id="GO:0006099">
    <property type="term" value="P:tricarboxylic acid cycle"/>
    <property type="evidence" value="ECO:0007669"/>
    <property type="project" value="InterPro"/>
</dbReference>
<evidence type="ECO:0000313" key="4">
    <source>
        <dbReference type="Proteomes" id="UP000316727"/>
    </source>
</evidence>
<dbReference type="Proteomes" id="UP000316727">
    <property type="component" value="Unassembled WGS sequence"/>
</dbReference>
<dbReference type="RefSeq" id="WP_140618916.1">
    <property type="nucleotide sequence ID" value="NZ_VFRQ01000001.1"/>
</dbReference>
<evidence type="ECO:0000256" key="1">
    <source>
        <dbReference type="ARBA" id="ARBA00003670"/>
    </source>
</evidence>
<evidence type="ECO:0000313" key="3">
    <source>
        <dbReference type="EMBL" id="TPE46160.1"/>
    </source>
</evidence>
<dbReference type="InterPro" id="IPR015813">
    <property type="entry name" value="Pyrv/PenolPyrv_kinase-like_dom"/>
</dbReference>
<comment type="caution">
    <text evidence="3">The sequence shown here is derived from an EMBL/GenBank/DDBJ whole genome shotgun (WGS) entry which is preliminary data.</text>
</comment>
<dbReference type="GO" id="GO:0008964">
    <property type="term" value="F:phosphoenolpyruvate carboxylase activity"/>
    <property type="evidence" value="ECO:0007669"/>
    <property type="project" value="InterPro"/>
</dbReference>
<dbReference type="Pfam" id="PF00311">
    <property type="entry name" value="PEPcase"/>
    <property type="match status" value="2"/>
</dbReference>
<keyword evidence="3" id="KW-0670">Pyruvate</keyword>